<feature type="compositionally biased region" description="Low complexity" evidence="1">
    <location>
        <begin position="95"/>
        <end position="107"/>
    </location>
</feature>
<dbReference type="EMBL" id="LGCM01000047">
    <property type="protein sequence ID" value="KPL79615.1"/>
    <property type="molecule type" value="Genomic_DNA"/>
</dbReference>
<evidence type="ECO:0000313" key="3">
    <source>
        <dbReference type="EMBL" id="KPL79615.1"/>
    </source>
</evidence>
<sequence>MKSSAPAAFPGAVLILLLLVLCLAAVLGLAAVYAAGGLPLALPVISPLPSVAALPSATRTPFQPDLRTHTPFPSRTATPTETPTPSHSPSPTPTETPTATPTASFTPSPLPPTATPTLPPPPESASVGSIIGYAQSYTLDCEARSAADLAAFFGLQFNHMSFQNSLPQSDNPETGFVGPYWGAQGRLPPEPYGVHAKPVARLLREFGLNARAQTGLDYTRLQQEIAAGRPVMVWVINHTLNGSAVSYTASDGETVLVAPFEHTVLVIAYTPDSVTLLDGEMIYTRSVDQFLSSWSVLGYQAVLVREPPLR</sequence>
<evidence type="ECO:0000259" key="2">
    <source>
        <dbReference type="Pfam" id="PF13529"/>
    </source>
</evidence>
<dbReference type="Gene3D" id="3.90.70.10">
    <property type="entry name" value="Cysteine proteinases"/>
    <property type="match status" value="1"/>
</dbReference>
<keyword evidence="4" id="KW-1185">Reference proteome</keyword>
<feature type="region of interest" description="Disordered" evidence="1">
    <location>
        <begin position="58"/>
        <end position="124"/>
    </location>
</feature>
<feature type="compositionally biased region" description="Pro residues" evidence="1">
    <location>
        <begin position="108"/>
        <end position="123"/>
    </location>
</feature>
<dbReference type="RefSeq" id="WP_075071221.1">
    <property type="nucleotide sequence ID" value="NZ_LGCM01000047.1"/>
</dbReference>
<dbReference type="AlphaFoldDB" id="A0A0P6XA06"/>
<protein>
    <recommendedName>
        <fullName evidence="2">Peptidase C39-like domain-containing protein</fullName>
    </recommendedName>
</protein>
<accession>A0A0P6XA06</accession>
<evidence type="ECO:0000256" key="1">
    <source>
        <dbReference type="SAM" id="MobiDB-lite"/>
    </source>
</evidence>
<comment type="caution">
    <text evidence="3">The sequence shown here is derived from an EMBL/GenBank/DDBJ whole genome shotgun (WGS) entry which is preliminary data.</text>
</comment>
<dbReference type="Pfam" id="PF13529">
    <property type="entry name" value="Peptidase_C39_2"/>
    <property type="match status" value="1"/>
</dbReference>
<reference evidence="3 4" key="1">
    <citation type="submission" date="2015-07" db="EMBL/GenBank/DDBJ databases">
        <title>Genome sequence of Levilinea saccharolytica DSM 16555.</title>
        <authorList>
            <person name="Hemp J."/>
            <person name="Ward L.M."/>
            <person name="Pace L.A."/>
            <person name="Fischer W.W."/>
        </authorList>
    </citation>
    <scope>NUCLEOTIDE SEQUENCE [LARGE SCALE GENOMIC DNA]</scope>
    <source>
        <strain evidence="3 4">KIBI-1</strain>
    </source>
</reference>
<dbReference type="STRING" id="229921.ADN01_14120"/>
<feature type="domain" description="Peptidase C39-like" evidence="2">
    <location>
        <begin position="139"/>
        <end position="278"/>
    </location>
</feature>
<dbReference type="Proteomes" id="UP000050501">
    <property type="component" value="Unassembled WGS sequence"/>
</dbReference>
<dbReference type="InterPro" id="IPR039564">
    <property type="entry name" value="Peptidase_C39-like"/>
</dbReference>
<evidence type="ECO:0000313" key="4">
    <source>
        <dbReference type="Proteomes" id="UP000050501"/>
    </source>
</evidence>
<name>A0A0P6XA06_9CHLR</name>
<gene>
    <name evidence="3" type="ORF">ADN01_14120</name>
</gene>
<feature type="compositionally biased region" description="Low complexity" evidence="1">
    <location>
        <begin position="73"/>
        <end position="85"/>
    </location>
</feature>
<proteinExistence type="predicted"/>
<organism evidence="3 4">
    <name type="scientific">Levilinea saccharolytica</name>
    <dbReference type="NCBI Taxonomy" id="229921"/>
    <lineage>
        <taxon>Bacteria</taxon>
        <taxon>Bacillati</taxon>
        <taxon>Chloroflexota</taxon>
        <taxon>Anaerolineae</taxon>
        <taxon>Anaerolineales</taxon>
        <taxon>Anaerolineaceae</taxon>
        <taxon>Levilinea</taxon>
    </lineage>
</organism>